<evidence type="ECO:0000256" key="3">
    <source>
        <dbReference type="ARBA" id="ARBA00022598"/>
    </source>
</evidence>
<dbReference type="Pfam" id="PF00668">
    <property type="entry name" value="Condensation"/>
    <property type="match status" value="2"/>
</dbReference>
<feature type="domain" description="Carrier" evidence="5">
    <location>
        <begin position="741"/>
        <end position="817"/>
    </location>
</feature>
<dbReference type="Gene3D" id="3.40.50.12780">
    <property type="entry name" value="N-terminal domain of ligase-like"/>
    <property type="match status" value="1"/>
</dbReference>
<evidence type="ECO:0000259" key="5">
    <source>
        <dbReference type="PROSITE" id="PS50075"/>
    </source>
</evidence>
<dbReference type="PANTHER" id="PTHR45527">
    <property type="entry name" value="NONRIBOSOMAL PEPTIDE SYNTHETASE"/>
    <property type="match status" value="1"/>
</dbReference>
<dbReference type="GO" id="GO:0044550">
    <property type="term" value="P:secondary metabolite biosynthetic process"/>
    <property type="evidence" value="ECO:0007669"/>
    <property type="project" value="TreeGrafter"/>
</dbReference>
<evidence type="ECO:0000256" key="2">
    <source>
        <dbReference type="ARBA" id="ARBA00022553"/>
    </source>
</evidence>
<dbReference type="InterPro" id="IPR042099">
    <property type="entry name" value="ANL_N_sf"/>
</dbReference>
<dbReference type="PROSITE" id="PS00455">
    <property type="entry name" value="AMP_BINDING"/>
    <property type="match status" value="1"/>
</dbReference>
<dbReference type="FunFam" id="3.30.300.30:FF:000015">
    <property type="entry name" value="Nonribosomal peptide synthase SidD"/>
    <property type="match status" value="1"/>
</dbReference>
<organism evidence="6 7">
    <name type="scientific">[Torrubiella] hemipterigena</name>
    <dbReference type="NCBI Taxonomy" id="1531966"/>
    <lineage>
        <taxon>Eukaryota</taxon>
        <taxon>Fungi</taxon>
        <taxon>Dikarya</taxon>
        <taxon>Ascomycota</taxon>
        <taxon>Pezizomycotina</taxon>
        <taxon>Sordariomycetes</taxon>
        <taxon>Hypocreomycetidae</taxon>
        <taxon>Hypocreales</taxon>
        <taxon>Clavicipitaceae</taxon>
        <taxon>Clavicipitaceae incertae sedis</taxon>
        <taxon>'Torrubiella' clade</taxon>
    </lineage>
</organism>
<dbReference type="InterPro" id="IPR000873">
    <property type="entry name" value="AMP-dep_synth/lig_dom"/>
</dbReference>
<keyword evidence="1" id="KW-0596">Phosphopantetheine</keyword>
<dbReference type="InterPro" id="IPR045851">
    <property type="entry name" value="AMP-bd_C_sf"/>
</dbReference>
<dbReference type="Gene3D" id="3.30.559.10">
    <property type="entry name" value="Chloramphenicol acetyltransferase-like domain"/>
    <property type="match status" value="2"/>
</dbReference>
<feature type="domain" description="Carrier" evidence="5">
    <location>
        <begin position="1530"/>
        <end position="1606"/>
    </location>
</feature>
<dbReference type="SMART" id="SM00823">
    <property type="entry name" value="PKS_PP"/>
    <property type="match status" value="2"/>
</dbReference>
<dbReference type="InterPro" id="IPR020845">
    <property type="entry name" value="AMP-binding_CS"/>
</dbReference>
<dbReference type="STRING" id="1531966.A0A0A1TMH5"/>
<evidence type="ECO:0000313" key="6">
    <source>
        <dbReference type="EMBL" id="CEJ92405.1"/>
    </source>
</evidence>
<dbReference type="Pfam" id="PF00501">
    <property type="entry name" value="AMP-binding"/>
    <property type="match status" value="1"/>
</dbReference>
<dbReference type="InterPro" id="IPR001242">
    <property type="entry name" value="Condensation_dom"/>
</dbReference>
<evidence type="ECO:0000256" key="4">
    <source>
        <dbReference type="ARBA" id="ARBA00029454"/>
    </source>
</evidence>
<dbReference type="NCBIfam" id="TIGR01733">
    <property type="entry name" value="AA-adenyl-dom"/>
    <property type="match status" value="1"/>
</dbReference>
<protein>
    <recommendedName>
        <fullName evidence="5">Carrier domain-containing protein</fullName>
    </recommendedName>
</protein>
<dbReference type="GO" id="GO:0005737">
    <property type="term" value="C:cytoplasm"/>
    <property type="evidence" value="ECO:0007669"/>
    <property type="project" value="TreeGrafter"/>
</dbReference>
<dbReference type="InterPro" id="IPR009081">
    <property type="entry name" value="PP-bd_ACP"/>
</dbReference>
<dbReference type="Pfam" id="PF24895">
    <property type="entry name" value="SIDD_N"/>
    <property type="match status" value="1"/>
</dbReference>
<comment type="similarity">
    <text evidence="4">Belongs to the NRP synthetase family.</text>
</comment>
<keyword evidence="7" id="KW-1185">Reference proteome</keyword>
<dbReference type="InterPro" id="IPR056896">
    <property type="entry name" value="SIDD_N"/>
</dbReference>
<dbReference type="PROSITE" id="PS00012">
    <property type="entry name" value="PHOSPHOPANTETHEINE"/>
    <property type="match status" value="1"/>
</dbReference>
<reference evidence="6 7" key="1">
    <citation type="journal article" date="2015" name="Genome Announc.">
        <title>Draft Genome Sequence and Gene Annotation of the Entomopathogenic Fungus Verticillium hemipterigenum.</title>
        <authorList>
            <person name="Horn F."/>
            <person name="Habel A."/>
            <person name="Scharf D.H."/>
            <person name="Dworschak J."/>
            <person name="Brakhage A.A."/>
            <person name="Guthke R."/>
            <person name="Hertweck C."/>
            <person name="Linde J."/>
        </authorList>
    </citation>
    <scope>NUCLEOTIDE SEQUENCE [LARGE SCALE GENOMIC DNA]</scope>
</reference>
<evidence type="ECO:0000313" key="7">
    <source>
        <dbReference type="Proteomes" id="UP000039046"/>
    </source>
</evidence>
<dbReference type="EMBL" id="CDHN01000004">
    <property type="protein sequence ID" value="CEJ92405.1"/>
    <property type="molecule type" value="Genomic_DNA"/>
</dbReference>
<dbReference type="SUPFAM" id="SSF56801">
    <property type="entry name" value="Acetyl-CoA synthetase-like"/>
    <property type="match status" value="2"/>
</dbReference>
<dbReference type="Gene3D" id="1.10.1200.10">
    <property type="entry name" value="ACP-like"/>
    <property type="match status" value="2"/>
</dbReference>
<dbReference type="HOGENOM" id="CLU_000022_60_2_1"/>
<dbReference type="OrthoDB" id="416786at2759"/>
<dbReference type="CDD" id="cd05918">
    <property type="entry name" value="A_NRPS_SidN3_like"/>
    <property type="match status" value="1"/>
</dbReference>
<dbReference type="FunFam" id="3.30.559.30:FF:000003">
    <property type="entry name" value="Nonribosomal peptide synthase SidD"/>
    <property type="match status" value="1"/>
</dbReference>
<dbReference type="InterPro" id="IPR020806">
    <property type="entry name" value="PKS_PP-bd"/>
</dbReference>
<dbReference type="Proteomes" id="UP000039046">
    <property type="component" value="Unassembled WGS sequence"/>
</dbReference>
<dbReference type="InterPro" id="IPR006162">
    <property type="entry name" value="Ppantetheine_attach_site"/>
</dbReference>
<dbReference type="CDD" id="cd19545">
    <property type="entry name" value="FUM14_C_NRPS-like"/>
    <property type="match status" value="1"/>
</dbReference>
<dbReference type="SUPFAM" id="SSF52777">
    <property type="entry name" value="CoA-dependent acyltransferases"/>
    <property type="match status" value="4"/>
</dbReference>
<dbReference type="Gene3D" id="3.30.300.30">
    <property type="match status" value="1"/>
</dbReference>
<dbReference type="PROSITE" id="PS50075">
    <property type="entry name" value="CARRIER"/>
    <property type="match status" value="2"/>
</dbReference>
<dbReference type="InterPro" id="IPR010071">
    <property type="entry name" value="AA_adenyl_dom"/>
</dbReference>
<dbReference type="InterPro" id="IPR036736">
    <property type="entry name" value="ACP-like_sf"/>
</dbReference>
<evidence type="ECO:0000256" key="1">
    <source>
        <dbReference type="ARBA" id="ARBA00022450"/>
    </source>
</evidence>
<dbReference type="FunFam" id="3.40.50.12780:FF:000014">
    <property type="entry name" value="Nonribosomal peptide synthetase 1"/>
    <property type="match status" value="1"/>
</dbReference>
<dbReference type="Pfam" id="PF00550">
    <property type="entry name" value="PP-binding"/>
    <property type="match status" value="2"/>
</dbReference>
<accession>A0A0A1TMH5</accession>
<name>A0A0A1TMH5_9HYPO</name>
<dbReference type="GO" id="GO:0031177">
    <property type="term" value="F:phosphopantetheine binding"/>
    <property type="evidence" value="ECO:0007669"/>
    <property type="project" value="InterPro"/>
</dbReference>
<gene>
    <name evidence="6" type="ORF">VHEMI08060</name>
</gene>
<sequence length="2053" mass="225498">MATPSSGTSMSECWSLGDGNSQTFRLFQLQTPPPTDDGHGIILLSWLLVLLRTAEDSRVSFSWSRAGDTKDHILEEEQIIRDRSGPICSSLSSIQEYIRVTELLPGASILLSNTPLSQTMSTIINEPAVIHVEVRLEDTRLEIRSLRNSNDVLPYTIRRFTETLADTIEKCIGNPDSTIEELLQPTKHDLDAIWSWNHQLPPSYNFCMHEMIEERAAQYPQKEAIHSWDGNLTYEEIDRLSTALAITTREAHGGMVPQFIPVCFEKSKWTIVAVLAVMKLGACMVLMDPTLPLARLQNMKAQVGTDLIISSRKQVELATAIVPDGRVIVVDQDSMDKISVSCEQGANQLPRVSPSALMYIIFTSGSTGTPKGVQISHRAYTSSAIPRAAAVGYMENTRVLDFASYAFDVSIDSMLLTLGNGGTLCIPSDDDRVNDINGVIRRMRVTYAGITPSMARLLDSDVIQQLDALGLGGEAASARDVNLWGQVTRIIIGYGPCECTIGCTINSDTATGRDYISIGEGNGAAMWIVDPNNHEVLMPVGAVGELLVEGPIVGEGYLNDPEKTAAAFIHNPQWLTAGHSGYHGRQGRLYKTGDLGRFDPDGSGGIVFVGRKDTQVKLRGQRIELGEIESQLRSTLPSGLTVVTEVIKRNGQPTLVTFVATGASVDKDAITEITPPKDMEEAIEFSNNELIKVLPRYMVPTGYIYVNYVPTLISGKVDRKRLREFGLSLTLQQRTSTSEAREFSDNETTMQLAWAQVLGIESTTLTLQSDFFTSGGDSIAAMKLVSDCRDRGLLITVADIFSNPTLESMASKAISNNNDSKIAEPSPFSLLNISAEDAVQQAAKICGVQIDAVQDIYPCTPTQESLFTFSMKSTESYVAQRVAKVPAHISVDKMKAAWQAMMAASPILRTRVVQIGDSLLQVIIDEGIVWKAASALSDYLATDKQLRMEVGDSLARFALVTEPEATYLVWTIHHVVYDGWSEPLLLERVRQALQANERMQAVNINNFVNYIQNIDENRLHEFWKDELEGAVGPQFPELPSRDYFPTPNGKADHLIELPENKTKFTLSTLIRAAWALVASKHTGNDDVVFGETLMGRDIALVGVETICGPMVATVPVRIRIDKEQSVTELLQLIQQTILSLAPYQHAGMQNIRKVSEDAQFACETGTGIVIQPDVADGFEDLGFETGDPVEEALHFNPYPLMIAFGLGKGQLRISTSFDSSLVDGSEMKRIMAQIECVLVQFIQDPSNSVGNISLVGAEELDCIWKWNSTPPPAGSSVSHAISAETSITEDEPSLPVVVSWVCDMTNPQVLSPLDCIGELVLEGSFPPGEAIEEPTWLTAGSQQYSGRNGSIKRTGDIVKLRPDGTLSYIGRAEEMLTSDDQAKSLQQLQVHMNRKLPSWLLARAILSNAKMLVFIEQTKADDVAPAELLWMKHDIVVQDEMNNTNVSTEVLPSVSHETLQELKFLSMSIKSSLPSRLLPYTFICITSLPRDGTNAVDQAALQAIASNIPEHVIDQLEKAISEYWEKGLGTALTAQELVLRDAWSATLLVDATKIDVQDNFFRMGGDSVLAMKLVSHLRSLGYRLTVADIFRNMRLVDCAKRLGVDSSIEATDIEYAPFSLVESATSQTIRLGLNEFAAGSSVVDVLPATAVQALDVQATVVAPKTAIQYTTMYFSASIHKDRLLKACRDLIRAHQILRTAFAKHESKLLQVVLNIAEDALISNAVADGGLNEFVGKLCREDIENVMNLGSVFTRFFHVAGENGEHCLVLRLSHAQFDGVSLPMLLQDLEMLYNGQSIPPEAPFSRYLMASNDSRLRNAALEYWRDLLSESAMSRLDFTAKSTDRGLFRSKASNVKASALPDGITVASFVTAAWAVLLRNKLQTADVVFGSVTSGRRLDINDVDKIAGPCYQMTPMRVHFRNDWTIQDLGQAVQQQAVESAVHDFVGYRDIATDATNWNTSNESDIFGSLVHHQDWDDFDTMSFAGSECRVDIAQPHGDSPRPLKVVSHVKNDQLWLGIVASEQNGVQIDELLQEFLEVANELASASPMAPLSP</sequence>
<dbReference type="Gene3D" id="3.30.559.30">
    <property type="entry name" value="Nonribosomal peptide synthetase, condensation domain"/>
    <property type="match status" value="2"/>
</dbReference>
<keyword evidence="2" id="KW-0597">Phosphoprotein</keyword>
<dbReference type="PANTHER" id="PTHR45527:SF3">
    <property type="entry name" value="SIDEROPHORE SYNTHETASE (EUROFUNG)"/>
    <property type="match status" value="1"/>
</dbReference>
<dbReference type="CDD" id="cd19542">
    <property type="entry name" value="CT_NRPS-like"/>
    <property type="match status" value="1"/>
</dbReference>
<dbReference type="SUPFAM" id="SSF47336">
    <property type="entry name" value="ACP-like"/>
    <property type="match status" value="2"/>
</dbReference>
<dbReference type="InterPro" id="IPR023213">
    <property type="entry name" value="CAT-like_dom_sf"/>
</dbReference>
<dbReference type="GO" id="GO:0043041">
    <property type="term" value="P:amino acid activation for nonribosomal peptide biosynthetic process"/>
    <property type="evidence" value="ECO:0007669"/>
    <property type="project" value="TreeGrafter"/>
</dbReference>
<keyword evidence="3" id="KW-0436">Ligase</keyword>
<dbReference type="GO" id="GO:0016874">
    <property type="term" value="F:ligase activity"/>
    <property type="evidence" value="ECO:0007669"/>
    <property type="project" value="UniProtKB-KW"/>
</dbReference>
<proteinExistence type="inferred from homology"/>